<feature type="region of interest" description="Disordered" evidence="1">
    <location>
        <begin position="275"/>
        <end position="296"/>
    </location>
</feature>
<dbReference type="Gene3D" id="3.40.50.1110">
    <property type="entry name" value="SGNH hydrolase"/>
    <property type="match status" value="1"/>
</dbReference>
<protein>
    <submittedName>
        <fullName evidence="2">SGNH/GDSL hydrolase family protein</fullName>
    </submittedName>
</protein>
<dbReference type="InterPro" id="IPR036514">
    <property type="entry name" value="SGNH_hydro_sf"/>
</dbReference>
<name>A0A8J7S7W1_9BACT</name>
<sequence>MKQEEKEALLEYLVQFSNIEKRFPLFQGIKDAEAVADFIGLDSDQFQSIRNHFDEQAKKAAEEILKDEKMLELIESLPIEADATIAVVGDAITDDRQGWFQIFRNVLEMAVPKANYRFIDASLGESLSSDALRRLERDVIAHKPDWIFVALGSQDAQRLHLTTGRTLVSLAEFWENINAIESAILQNCDNPPVWITPPPVISELMQQMPLHAGVVLEEDLKEFREVISGKSGYIVDPAGKRMGSPPDAWNFLNDGFHPSLAGNTETVKSIIKTFAEAEKQDKGENDGNEPGGPDDG</sequence>
<evidence type="ECO:0000256" key="1">
    <source>
        <dbReference type="SAM" id="MobiDB-lite"/>
    </source>
</evidence>
<evidence type="ECO:0000313" key="3">
    <source>
        <dbReference type="Proteomes" id="UP000673975"/>
    </source>
</evidence>
<dbReference type="RefSeq" id="WP_210513046.1">
    <property type="nucleotide sequence ID" value="NZ_JAFIDN010000012.1"/>
</dbReference>
<comment type="caution">
    <text evidence="2">The sequence shown here is derived from an EMBL/GenBank/DDBJ whole genome shotgun (WGS) entry which is preliminary data.</text>
</comment>
<organism evidence="2 3">
    <name type="scientific">Natronogracilivirga saccharolytica</name>
    <dbReference type="NCBI Taxonomy" id="2812953"/>
    <lineage>
        <taxon>Bacteria</taxon>
        <taxon>Pseudomonadati</taxon>
        <taxon>Balneolota</taxon>
        <taxon>Balneolia</taxon>
        <taxon>Balneolales</taxon>
        <taxon>Cyclonatronaceae</taxon>
        <taxon>Natronogracilivirga</taxon>
    </lineage>
</organism>
<keyword evidence="2" id="KW-0378">Hydrolase</keyword>
<feature type="compositionally biased region" description="Basic and acidic residues" evidence="1">
    <location>
        <begin position="275"/>
        <end position="285"/>
    </location>
</feature>
<dbReference type="Proteomes" id="UP000673975">
    <property type="component" value="Unassembled WGS sequence"/>
</dbReference>
<dbReference type="GO" id="GO:0016788">
    <property type="term" value="F:hydrolase activity, acting on ester bonds"/>
    <property type="evidence" value="ECO:0007669"/>
    <property type="project" value="UniProtKB-ARBA"/>
</dbReference>
<dbReference type="CDD" id="cd00229">
    <property type="entry name" value="SGNH_hydrolase"/>
    <property type="match status" value="1"/>
</dbReference>
<proteinExistence type="predicted"/>
<dbReference type="PANTHER" id="PTHR30383">
    <property type="entry name" value="THIOESTERASE 1/PROTEASE 1/LYSOPHOSPHOLIPASE L1"/>
    <property type="match status" value="1"/>
</dbReference>
<keyword evidence="3" id="KW-1185">Reference proteome</keyword>
<evidence type="ECO:0000313" key="2">
    <source>
        <dbReference type="EMBL" id="MBP3193588.1"/>
    </source>
</evidence>
<dbReference type="EMBL" id="JAFIDN010000012">
    <property type="protein sequence ID" value="MBP3193588.1"/>
    <property type="molecule type" value="Genomic_DNA"/>
</dbReference>
<reference evidence="2" key="1">
    <citation type="submission" date="2021-02" db="EMBL/GenBank/DDBJ databases">
        <title>Natronogracilivirga saccharolytica gen. nov. sp. nov. a new anaerobic, haloalkiliphilic carbohydrate-fermenting bacterium from soda lake and proposing of Cyclonatronumiaceae fam. nov. in the phylum Balneolaeota.</title>
        <authorList>
            <person name="Zhilina T.N."/>
            <person name="Sorokin D.Y."/>
            <person name="Zavarzina D.G."/>
            <person name="Toshchakov S.V."/>
            <person name="Kublanov I.V."/>
        </authorList>
    </citation>
    <scope>NUCLEOTIDE SEQUENCE</scope>
    <source>
        <strain evidence="2">Z-1702</strain>
    </source>
</reference>
<dbReference type="InterPro" id="IPR051532">
    <property type="entry name" value="Ester_Hydrolysis_Enzymes"/>
</dbReference>
<gene>
    <name evidence="2" type="ORF">NATSA_13005</name>
</gene>
<accession>A0A8J7S7W1</accession>
<dbReference type="SUPFAM" id="SSF52266">
    <property type="entry name" value="SGNH hydrolase"/>
    <property type="match status" value="1"/>
</dbReference>
<dbReference type="AlphaFoldDB" id="A0A8J7S7W1"/>